<dbReference type="InParanoid" id="A0A0J6WSS3"/>
<dbReference type="RefSeq" id="WP_048515274.1">
    <property type="nucleotide sequence ID" value="NZ_FUXD01000013.1"/>
</dbReference>
<feature type="transmembrane region" description="Helical" evidence="1">
    <location>
        <begin position="56"/>
        <end position="77"/>
    </location>
</feature>
<gene>
    <name evidence="2" type="ORF">AB840_12985</name>
</gene>
<reference evidence="2 3" key="1">
    <citation type="submission" date="2015-06" db="EMBL/GenBank/DDBJ databases">
        <title>Draft genome sequence of beer spoilage bacterium Megasphaera cerevisiae type strain 20462.</title>
        <authorList>
            <person name="Kutumbaka K."/>
            <person name="Pasmowitz J."/>
            <person name="Mategko J."/>
            <person name="Reyes D."/>
            <person name="Friedrich A."/>
            <person name="Han S."/>
            <person name="Martens-Habbena W."/>
            <person name="Neal-McKinney J."/>
            <person name="Janagama H.K."/>
            <person name="Nadala C."/>
            <person name="Samadpour M."/>
        </authorList>
    </citation>
    <scope>NUCLEOTIDE SEQUENCE [LARGE SCALE GENOMIC DNA]</scope>
    <source>
        <strain evidence="2 3">DSM 20462</strain>
    </source>
</reference>
<feature type="transmembrane region" description="Helical" evidence="1">
    <location>
        <begin position="163"/>
        <end position="181"/>
    </location>
</feature>
<dbReference type="STRING" id="39029.BSR42_10380"/>
<comment type="caution">
    <text evidence="2">The sequence shown here is derived from an EMBL/GenBank/DDBJ whole genome shotgun (WGS) entry which is preliminary data.</text>
</comment>
<evidence type="ECO:0000256" key="1">
    <source>
        <dbReference type="SAM" id="Phobius"/>
    </source>
</evidence>
<dbReference type="PATRIC" id="fig|1122219.3.peg.2690"/>
<evidence type="ECO:0000313" key="3">
    <source>
        <dbReference type="Proteomes" id="UP000036503"/>
    </source>
</evidence>
<dbReference type="Pfam" id="PF16481">
    <property type="entry name" value="DUF5058"/>
    <property type="match status" value="1"/>
</dbReference>
<feature type="transmembrane region" description="Helical" evidence="1">
    <location>
        <begin position="193"/>
        <end position="210"/>
    </location>
</feature>
<protein>
    <submittedName>
        <fullName evidence="2">Membrane protein</fullName>
    </submittedName>
</protein>
<keyword evidence="1" id="KW-0812">Transmembrane</keyword>
<feature type="transmembrane region" description="Helical" evidence="1">
    <location>
        <begin position="222"/>
        <end position="239"/>
    </location>
</feature>
<dbReference type="AlphaFoldDB" id="A0A0J6WSS3"/>
<dbReference type="InterPro" id="IPR032479">
    <property type="entry name" value="DUF5058"/>
</dbReference>
<organism evidence="2 3">
    <name type="scientific">Megasphaera cerevisiae DSM 20462</name>
    <dbReference type="NCBI Taxonomy" id="1122219"/>
    <lineage>
        <taxon>Bacteria</taxon>
        <taxon>Bacillati</taxon>
        <taxon>Bacillota</taxon>
        <taxon>Negativicutes</taxon>
        <taxon>Veillonellales</taxon>
        <taxon>Veillonellaceae</taxon>
        <taxon>Megasphaera</taxon>
    </lineage>
</organism>
<keyword evidence="1" id="KW-0472">Membrane</keyword>
<evidence type="ECO:0000313" key="2">
    <source>
        <dbReference type="EMBL" id="KMO85534.1"/>
    </source>
</evidence>
<keyword evidence="3" id="KW-1185">Reference proteome</keyword>
<name>A0A0J6WSS3_9FIRM</name>
<feature type="transmembrane region" description="Helical" evidence="1">
    <location>
        <begin position="120"/>
        <end position="142"/>
    </location>
</feature>
<dbReference type="Proteomes" id="UP000036503">
    <property type="component" value="Unassembled WGS sequence"/>
</dbReference>
<accession>A0A0J6WSS3</accession>
<feature type="transmembrane region" description="Helical" evidence="1">
    <location>
        <begin position="12"/>
        <end position="35"/>
    </location>
</feature>
<sequence>MDLQSVINSPGLWVASSIMVIIVLLQSIIYLKTAFTQAERLNMSRKQCYAGMRSAMITAIGPSLSPVIIALALIAVLGAPTAWMRMNDIGAARTELAMVTLATQVIGLTPQSPDFNLTGYAYALWGMALNNMGWMIVALVLTPGMTKYVAKLNTKYNPAWIKFLLSGATVGLFAFLLSNALVQVKSGALSLNPGTWCAAAVSAVSMLVISRAFAKHQRMQEVALGLSMLIGMFVTTVIFG</sequence>
<keyword evidence="1" id="KW-1133">Transmembrane helix</keyword>
<dbReference type="EMBL" id="LEKT01000058">
    <property type="protein sequence ID" value="KMO85534.1"/>
    <property type="molecule type" value="Genomic_DNA"/>
</dbReference>
<dbReference type="OrthoDB" id="86868at2"/>
<proteinExistence type="predicted"/>